<gene>
    <name evidence="1" type="ORF">RRG08_044152</name>
</gene>
<organism evidence="1 2">
    <name type="scientific">Elysia crispata</name>
    <name type="common">lettuce slug</name>
    <dbReference type="NCBI Taxonomy" id="231223"/>
    <lineage>
        <taxon>Eukaryota</taxon>
        <taxon>Metazoa</taxon>
        <taxon>Spiralia</taxon>
        <taxon>Lophotrochozoa</taxon>
        <taxon>Mollusca</taxon>
        <taxon>Gastropoda</taxon>
        <taxon>Heterobranchia</taxon>
        <taxon>Euthyneura</taxon>
        <taxon>Panpulmonata</taxon>
        <taxon>Sacoglossa</taxon>
        <taxon>Placobranchoidea</taxon>
        <taxon>Plakobranchidae</taxon>
        <taxon>Elysia</taxon>
    </lineage>
</organism>
<comment type="caution">
    <text evidence="1">The sequence shown here is derived from an EMBL/GenBank/DDBJ whole genome shotgun (WGS) entry which is preliminary data.</text>
</comment>
<name>A0AAE0ZF86_9GAST</name>
<sequence length="34" mass="4028">KNGSHTRKLIIYREIVLKNFISSSFRYSVQEIPC</sequence>
<accession>A0AAE0ZF86</accession>
<protein>
    <submittedName>
        <fullName evidence="1">Uncharacterized protein</fullName>
    </submittedName>
</protein>
<dbReference type="Proteomes" id="UP001283361">
    <property type="component" value="Unassembled WGS sequence"/>
</dbReference>
<evidence type="ECO:0000313" key="1">
    <source>
        <dbReference type="EMBL" id="KAK3768228.1"/>
    </source>
</evidence>
<dbReference type="EMBL" id="JAWDGP010004063">
    <property type="protein sequence ID" value="KAK3768228.1"/>
    <property type="molecule type" value="Genomic_DNA"/>
</dbReference>
<reference evidence="1" key="1">
    <citation type="journal article" date="2023" name="G3 (Bethesda)">
        <title>A reference genome for the long-term kleptoplast-retaining sea slug Elysia crispata morphotype clarki.</title>
        <authorList>
            <person name="Eastman K.E."/>
            <person name="Pendleton A.L."/>
            <person name="Shaikh M.A."/>
            <person name="Suttiyut T."/>
            <person name="Ogas R."/>
            <person name="Tomko P."/>
            <person name="Gavelis G."/>
            <person name="Widhalm J.R."/>
            <person name="Wisecaver J.H."/>
        </authorList>
    </citation>
    <scope>NUCLEOTIDE SEQUENCE</scope>
    <source>
        <strain evidence="1">ECLA1</strain>
    </source>
</reference>
<dbReference type="AlphaFoldDB" id="A0AAE0ZF86"/>
<feature type="non-terminal residue" evidence="1">
    <location>
        <position position="1"/>
    </location>
</feature>
<evidence type="ECO:0000313" key="2">
    <source>
        <dbReference type="Proteomes" id="UP001283361"/>
    </source>
</evidence>
<proteinExistence type="predicted"/>
<keyword evidence="2" id="KW-1185">Reference proteome</keyword>